<evidence type="ECO:0000313" key="4">
    <source>
        <dbReference type="Proteomes" id="UP000053766"/>
    </source>
</evidence>
<evidence type="ECO:0000259" key="2">
    <source>
        <dbReference type="PROSITE" id="PS51670"/>
    </source>
</evidence>
<reference evidence="4" key="2">
    <citation type="journal article" date="2016" name="Sci. Rep.">
        <title>Dictyocaulus viviparus genome, variome and transcriptome elucidate lungworm biology and support future intervention.</title>
        <authorList>
            <person name="McNulty S.N."/>
            <person name="Strube C."/>
            <person name="Rosa B.A."/>
            <person name="Martin J.C."/>
            <person name="Tyagi R."/>
            <person name="Choi Y.J."/>
            <person name="Wang Q."/>
            <person name="Hallsworth Pepin K."/>
            <person name="Zhang X."/>
            <person name="Ozersky P."/>
            <person name="Wilson R.K."/>
            <person name="Sternberg P.W."/>
            <person name="Gasser R.B."/>
            <person name="Mitreva M."/>
        </authorList>
    </citation>
    <scope>NUCLEOTIDE SEQUENCE [LARGE SCALE GENOMIC DNA]</scope>
    <source>
        <strain evidence="4">HannoverDv2000</strain>
    </source>
</reference>
<protein>
    <submittedName>
        <fullName evidence="3">ShTK domain protein</fullName>
    </submittedName>
</protein>
<name>A0A0D8X5Q8_DICVI</name>
<dbReference type="PROSITE" id="PS51670">
    <property type="entry name" value="SHKT"/>
    <property type="match status" value="1"/>
</dbReference>
<evidence type="ECO:0000256" key="1">
    <source>
        <dbReference type="PROSITE-ProRule" id="PRU01005"/>
    </source>
</evidence>
<dbReference type="EMBL" id="KN720242">
    <property type="protein sequence ID" value="KJH39813.1"/>
    <property type="molecule type" value="Genomic_DNA"/>
</dbReference>
<feature type="domain" description="ShKT" evidence="2">
    <location>
        <begin position="73"/>
        <end position="110"/>
    </location>
</feature>
<sequence length="110" mass="12170">MVSKDNLVIVTVYNRLFSNEIILKYRINATRSSISALTYDKPSACLTFNPPNYTTPLTTTSTLRPKSTTKTRCREYDTVCPSLVKSGFCTDPANDNATKKLLCPASCGFC</sequence>
<accession>A0A0D8X5Q8</accession>
<evidence type="ECO:0000313" key="3">
    <source>
        <dbReference type="EMBL" id="KJH39813.1"/>
    </source>
</evidence>
<dbReference type="Proteomes" id="UP000053766">
    <property type="component" value="Unassembled WGS sequence"/>
</dbReference>
<dbReference type="Gene3D" id="1.10.10.1940">
    <property type="match status" value="1"/>
</dbReference>
<dbReference type="Pfam" id="PF01549">
    <property type="entry name" value="ShK"/>
    <property type="match status" value="1"/>
</dbReference>
<dbReference type="AlphaFoldDB" id="A0A0D8X5Q8"/>
<proteinExistence type="predicted"/>
<comment type="caution">
    <text evidence="1">Lacks conserved residue(s) required for the propagation of feature annotation.</text>
</comment>
<organism evidence="3 4">
    <name type="scientific">Dictyocaulus viviparus</name>
    <name type="common">Bovine lungworm</name>
    <dbReference type="NCBI Taxonomy" id="29172"/>
    <lineage>
        <taxon>Eukaryota</taxon>
        <taxon>Metazoa</taxon>
        <taxon>Ecdysozoa</taxon>
        <taxon>Nematoda</taxon>
        <taxon>Chromadorea</taxon>
        <taxon>Rhabditida</taxon>
        <taxon>Rhabditina</taxon>
        <taxon>Rhabditomorpha</taxon>
        <taxon>Strongyloidea</taxon>
        <taxon>Metastrongylidae</taxon>
        <taxon>Dictyocaulus</taxon>
    </lineage>
</organism>
<dbReference type="InterPro" id="IPR003582">
    <property type="entry name" value="ShKT_dom"/>
</dbReference>
<reference evidence="3 4" key="1">
    <citation type="submission" date="2013-11" db="EMBL/GenBank/DDBJ databases">
        <title>Draft genome of the bovine lungworm Dictyocaulus viviparus.</title>
        <authorList>
            <person name="Mitreva M."/>
        </authorList>
    </citation>
    <scope>NUCLEOTIDE SEQUENCE [LARGE SCALE GENOMIC DNA]</scope>
    <source>
        <strain evidence="3 4">HannoverDv2000</strain>
    </source>
</reference>
<gene>
    <name evidence="3" type="ORF">DICVIV_14294</name>
</gene>
<keyword evidence="4" id="KW-1185">Reference proteome</keyword>